<organism evidence="2 3">
    <name type="scientific">Agrobacterium rosae</name>
    <dbReference type="NCBI Taxonomy" id="1972867"/>
    <lineage>
        <taxon>Bacteria</taxon>
        <taxon>Pseudomonadati</taxon>
        <taxon>Pseudomonadota</taxon>
        <taxon>Alphaproteobacteria</taxon>
        <taxon>Hyphomicrobiales</taxon>
        <taxon>Rhizobiaceae</taxon>
        <taxon>Rhizobium/Agrobacterium group</taxon>
        <taxon>Agrobacterium</taxon>
    </lineage>
</organism>
<gene>
    <name evidence="2" type="ORF">DSM25559_4477</name>
</gene>
<protein>
    <recommendedName>
        <fullName evidence="1">N-acetyltransferase domain-containing protein</fullName>
    </recommendedName>
</protein>
<accession>A0A1R3U0N4</accession>
<evidence type="ECO:0000313" key="2">
    <source>
        <dbReference type="EMBL" id="SCX34452.1"/>
    </source>
</evidence>
<dbReference type="AlphaFoldDB" id="A0A1R3U0N4"/>
<evidence type="ECO:0000259" key="1">
    <source>
        <dbReference type="PROSITE" id="PS51186"/>
    </source>
</evidence>
<name>A0A1R3U0N4_9HYPH</name>
<dbReference type="CDD" id="cd04301">
    <property type="entry name" value="NAT_SF"/>
    <property type="match status" value="1"/>
</dbReference>
<dbReference type="InterPro" id="IPR000182">
    <property type="entry name" value="GNAT_dom"/>
</dbReference>
<reference evidence="3" key="1">
    <citation type="submission" date="2016-10" db="EMBL/GenBank/DDBJ databases">
        <authorList>
            <person name="Wibberg D."/>
        </authorList>
    </citation>
    <scope>NUCLEOTIDE SEQUENCE [LARGE SCALE GENOMIC DNA]</scope>
</reference>
<dbReference type="Pfam" id="PF00583">
    <property type="entry name" value="Acetyltransf_1"/>
    <property type="match status" value="1"/>
</dbReference>
<dbReference type="RefSeq" id="WP_083731556.1">
    <property type="nucleotide sequence ID" value="NZ_FMUE01000015.1"/>
</dbReference>
<dbReference type="InterPro" id="IPR016181">
    <property type="entry name" value="Acyl_CoA_acyltransferase"/>
</dbReference>
<dbReference type="EMBL" id="FMUE01000015">
    <property type="protein sequence ID" value="SCX34452.1"/>
    <property type="molecule type" value="Genomic_DNA"/>
</dbReference>
<dbReference type="PROSITE" id="PS51186">
    <property type="entry name" value="GNAT"/>
    <property type="match status" value="1"/>
</dbReference>
<dbReference type="STRING" id="1907666.DSM25559_4477"/>
<dbReference type="Proteomes" id="UP000187891">
    <property type="component" value="Unassembled WGS sequence"/>
</dbReference>
<evidence type="ECO:0000313" key="3">
    <source>
        <dbReference type="Proteomes" id="UP000187891"/>
    </source>
</evidence>
<dbReference type="SUPFAM" id="SSF55729">
    <property type="entry name" value="Acyl-CoA N-acyltransferases (Nat)"/>
    <property type="match status" value="1"/>
</dbReference>
<sequence>MVILNSHFSQRSSPTEEEAIEVKAFVDLYNVSPATLKSEEHFECLPINGGCAISLPSAPAMGLNRVLGLNSVNDLEEAYGWMNGKSGNRFLQVNMDRAPARTKDWILAKGLLEYGVGWAKLVYDGSSANLSEPNSIRTRHVHIEEAVLFESMVCKGFNFPSTLTRLWSAIVGKVGWSCFFALDGDNPVGTATMYQSGTYAWLGGGTTLPEFRNRGIQKALIKSRIEHGLCNGVSTFAVETLAPAEGEPNISFDNLRKVGFRHAYHRKNFKL</sequence>
<feature type="domain" description="N-acetyltransferase" evidence="1">
    <location>
        <begin position="136"/>
        <end position="271"/>
    </location>
</feature>
<dbReference type="GO" id="GO:0016747">
    <property type="term" value="F:acyltransferase activity, transferring groups other than amino-acyl groups"/>
    <property type="evidence" value="ECO:0007669"/>
    <property type="project" value="InterPro"/>
</dbReference>
<dbReference type="Gene3D" id="3.40.630.30">
    <property type="match status" value="1"/>
</dbReference>
<proteinExistence type="predicted"/>